<keyword evidence="2" id="KW-1185">Reference proteome</keyword>
<reference evidence="1 2" key="1">
    <citation type="submission" date="2021-06" db="EMBL/GenBank/DDBJ databases">
        <title>Genome-based taxonomic framework of Microbacterium strains isolated from marine environment, the description of four new species and reclassification of four preexisting species.</title>
        <authorList>
            <person name="Lee S.D."/>
            <person name="Kim S.-M."/>
            <person name="Byeon Y.-S."/>
            <person name="Yang H.L."/>
            <person name="Kim I.S."/>
        </authorList>
    </citation>
    <scope>NUCLEOTIDE SEQUENCE [LARGE SCALE GENOMIC DNA]</scope>
    <source>
        <strain evidence="1 2">KSW4-10</strain>
    </source>
</reference>
<dbReference type="EMBL" id="CP078078">
    <property type="protein sequence ID" value="UPL17627.1"/>
    <property type="molecule type" value="Genomic_DNA"/>
</dbReference>
<dbReference type="RefSeq" id="WP_261812558.1">
    <property type="nucleotide sequence ID" value="NZ_CP078078.1"/>
</dbReference>
<protein>
    <submittedName>
        <fullName evidence="1">Uncharacterized protein</fullName>
    </submittedName>
</protein>
<gene>
    <name evidence="1" type="ORF">KV397_07610</name>
</gene>
<accession>A0ABY4IXY0</accession>
<sequence>MHDAAEVALKDGTKAYELRDLDVHEFSYVIVGANHDISITVVKSAPAHRPRFARARATLALLRGEQDLAPPCRGVGHN</sequence>
<evidence type="ECO:0000313" key="1">
    <source>
        <dbReference type="EMBL" id="UPL17627.1"/>
    </source>
</evidence>
<proteinExistence type="predicted"/>
<name>A0ABY4IXY0_9MICO</name>
<evidence type="ECO:0000313" key="2">
    <source>
        <dbReference type="Proteomes" id="UP000830631"/>
    </source>
</evidence>
<dbReference type="Proteomes" id="UP000830631">
    <property type="component" value="Chromosome"/>
</dbReference>
<organism evidence="1 2">
    <name type="scientific">Microbacterium aurugineum</name>
    <dbReference type="NCBI Taxonomy" id="2851642"/>
    <lineage>
        <taxon>Bacteria</taxon>
        <taxon>Bacillati</taxon>
        <taxon>Actinomycetota</taxon>
        <taxon>Actinomycetes</taxon>
        <taxon>Micrococcales</taxon>
        <taxon>Microbacteriaceae</taxon>
        <taxon>Microbacterium</taxon>
    </lineage>
</organism>